<dbReference type="AlphaFoldDB" id="A0A2K8T497"/>
<dbReference type="Proteomes" id="UP000232003">
    <property type="component" value="Chromosome"/>
</dbReference>
<accession>A0A2K8T497</accession>
<gene>
    <name evidence="1" type="ORF">COO91_08667</name>
</gene>
<dbReference type="EMBL" id="CP024785">
    <property type="protein sequence ID" value="AUB42527.1"/>
    <property type="molecule type" value="Genomic_DNA"/>
</dbReference>
<name>A0A2K8T497_9NOSO</name>
<sequence length="48" mass="5572">MQQSHFQLHLYRAKRMFRERQGAGGRGQGAGGRGSKKRDLYQLFCEMV</sequence>
<dbReference type="KEGG" id="nfl:COO91_08667"/>
<evidence type="ECO:0000313" key="1">
    <source>
        <dbReference type="EMBL" id="AUB42527.1"/>
    </source>
</evidence>
<reference evidence="1 2" key="1">
    <citation type="submission" date="2017-11" db="EMBL/GenBank/DDBJ databases">
        <title>Complete genome of a free-living desiccation-tolerant cyanobacterium and its photosynthetic adaptation to extreme terrestrial habitat.</title>
        <authorList>
            <person name="Shang J."/>
        </authorList>
    </citation>
    <scope>NUCLEOTIDE SEQUENCE [LARGE SCALE GENOMIC DNA]</scope>
    <source>
        <strain evidence="1 2">CCNUN1</strain>
    </source>
</reference>
<evidence type="ECO:0000313" key="2">
    <source>
        <dbReference type="Proteomes" id="UP000232003"/>
    </source>
</evidence>
<proteinExistence type="predicted"/>
<protein>
    <submittedName>
        <fullName evidence="1">Uncharacterized protein</fullName>
    </submittedName>
</protein>
<organism evidence="1 2">
    <name type="scientific">Nostoc flagelliforme CCNUN1</name>
    <dbReference type="NCBI Taxonomy" id="2038116"/>
    <lineage>
        <taxon>Bacteria</taxon>
        <taxon>Bacillati</taxon>
        <taxon>Cyanobacteriota</taxon>
        <taxon>Cyanophyceae</taxon>
        <taxon>Nostocales</taxon>
        <taxon>Nostocaceae</taxon>
        <taxon>Nostoc</taxon>
    </lineage>
</organism>
<keyword evidence="2" id="KW-1185">Reference proteome</keyword>